<keyword evidence="2" id="KW-1185">Reference proteome</keyword>
<reference evidence="1" key="2">
    <citation type="submission" date="2020-11" db="EMBL/GenBank/DDBJ databases">
        <title>Whole genome sequencing of Colletotrichum sp.</title>
        <authorList>
            <person name="Li H."/>
        </authorList>
    </citation>
    <scope>NUCLEOTIDE SEQUENCE</scope>
    <source>
        <strain evidence="1">CkLH20</strain>
    </source>
</reference>
<proteinExistence type="predicted"/>
<evidence type="ECO:0000313" key="2">
    <source>
        <dbReference type="Proteomes" id="UP000781932"/>
    </source>
</evidence>
<dbReference type="EMBL" id="JAATWM020000008">
    <property type="protein sequence ID" value="KAF9879028.1"/>
    <property type="molecule type" value="Genomic_DNA"/>
</dbReference>
<reference evidence="1" key="1">
    <citation type="submission" date="2020-03" db="EMBL/GenBank/DDBJ databases">
        <authorList>
            <person name="He L."/>
        </authorList>
    </citation>
    <scope>NUCLEOTIDE SEQUENCE</scope>
    <source>
        <strain evidence="1">CkLH20</strain>
    </source>
</reference>
<sequence length="159" mass="17989">MRSTAPTDHHASVLCRRRRPSYHGVSFRYTPYAASNVHARRESSTGFGLTAGSDISPTESLLTNISRICDELWAQAQRDRFHVPGTERAAVENMAHLLEWAETIVWNLPTEDEYEDDGLVEFHAREVTAGKNLCLWLGDTERWEMIVALELEVPLGNAH</sequence>
<dbReference type="AlphaFoldDB" id="A0A9P6LMP0"/>
<organism evidence="1 2">
    <name type="scientific">Colletotrichum karsti</name>
    <dbReference type="NCBI Taxonomy" id="1095194"/>
    <lineage>
        <taxon>Eukaryota</taxon>
        <taxon>Fungi</taxon>
        <taxon>Dikarya</taxon>
        <taxon>Ascomycota</taxon>
        <taxon>Pezizomycotina</taxon>
        <taxon>Sordariomycetes</taxon>
        <taxon>Hypocreomycetidae</taxon>
        <taxon>Glomerellales</taxon>
        <taxon>Glomerellaceae</taxon>
        <taxon>Colletotrichum</taxon>
        <taxon>Colletotrichum boninense species complex</taxon>
    </lineage>
</organism>
<comment type="caution">
    <text evidence="1">The sequence shown here is derived from an EMBL/GenBank/DDBJ whole genome shotgun (WGS) entry which is preliminary data.</text>
</comment>
<dbReference type="OrthoDB" id="4850757at2759"/>
<dbReference type="Proteomes" id="UP000781932">
    <property type="component" value="Unassembled WGS sequence"/>
</dbReference>
<dbReference type="RefSeq" id="XP_038748489.1">
    <property type="nucleotide sequence ID" value="XM_038885980.1"/>
</dbReference>
<accession>A0A9P6LMP0</accession>
<name>A0A9P6LMP0_9PEZI</name>
<protein>
    <submittedName>
        <fullName evidence="1">Uncharacterized protein</fullName>
    </submittedName>
</protein>
<evidence type="ECO:0000313" key="1">
    <source>
        <dbReference type="EMBL" id="KAF9879028.1"/>
    </source>
</evidence>
<gene>
    <name evidence="1" type="ORF">CkaCkLH20_03261</name>
</gene>
<dbReference type="GeneID" id="62159054"/>